<dbReference type="GO" id="GO:0005978">
    <property type="term" value="P:glycogen biosynthetic process"/>
    <property type="evidence" value="ECO:0007669"/>
    <property type="project" value="UniProtKB-UniPathway"/>
</dbReference>
<comment type="caution">
    <text evidence="10">The sequence shown here is derived from an EMBL/GenBank/DDBJ whole genome shotgun (WGS) entry which is preliminary data.</text>
</comment>
<dbReference type="PANTHER" id="PTHR43523">
    <property type="entry name" value="GLUCOSE-1-PHOSPHATE ADENYLYLTRANSFERASE-RELATED"/>
    <property type="match status" value="1"/>
</dbReference>
<dbReference type="Pfam" id="PF00483">
    <property type="entry name" value="NTP_transferase"/>
    <property type="match status" value="1"/>
</dbReference>
<evidence type="ECO:0000256" key="3">
    <source>
        <dbReference type="ARBA" id="ARBA00022679"/>
    </source>
</evidence>
<dbReference type="PANTHER" id="PTHR43523:SF2">
    <property type="entry name" value="GLUCOSE-1-PHOSPHATE ADENYLYLTRANSFERASE"/>
    <property type="match status" value="1"/>
</dbReference>
<organism evidence="10 11">
    <name type="scientific">Lactobacillus ultunensis DSM 16047</name>
    <dbReference type="NCBI Taxonomy" id="525365"/>
    <lineage>
        <taxon>Bacteria</taxon>
        <taxon>Bacillati</taxon>
        <taxon>Bacillota</taxon>
        <taxon>Bacilli</taxon>
        <taxon>Lactobacillales</taxon>
        <taxon>Lactobacillaceae</taxon>
        <taxon>Lactobacillus</taxon>
    </lineage>
</organism>
<dbReference type="PROSITE" id="PS00809">
    <property type="entry name" value="ADP_GLC_PYROPHOSPH_2"/>
    <property type="match status" value="1"/>
</dbReference>
<evidence type="ECO:0000313" key="11">
    <source>
        <dbReference type="Proteomes" id="UP000005583"/>
    </source>
</evidence>
<keyword evidence="11" id="KW-1185">Reference proteome</keyword>
<evidence type="ECO:0000313" key="10">
    <source>
        <dbReference type="EMBL" id="EEJ72479.1"/>
    </source>
</evidence>
<keyword evidence="2" id="KW-0321">Glycogen metabolism</keyword>
<dbReference type="SUPFAM" id="SSF53448">
    <property type="entry name" value="Nucleotide-diphospho-sugar transferases"/>
    <property type="match status" value="1"/>
</dbReference>
<dbReference type="InterPro" id="IPR011831">
    <property type="entry name" value="ADP-Glc_PPase"/>
</dbReference>
<keyword evidence="5" id="KW-0547">Nucleotide-binding</keyword>
<evidence type="ECO:0000256" key="1">
    <source>
        <dbReference type="ARBA" id="ARBA00010443"/>
    </source>
</evidence>
<dbReference type="HOGENOM" id="CLU_029499_14_3_9"/>
<sequence length="224" mass="24954">MSTKMLGLILAGGKGTRLGKLTSNQAKPAVSFGGRYRIIDFTLSNCANSGVRNIGIITQYQPLLLNKHIGNGASWGLDGLDASTTILQPYTDNAGSKWFKGTAHAIYQNIDYIDSQDPEYVLILSGDHIYKMDYEAMLEDHIKNNASLTVAVIDVPWEEAPRFGIMNTDISGRITEFEEKRKEPKSNHASMGIYIFNWKRLREVLTTAFTTNDDMIDFGKNVIP</sequence>
<dbReference type="InterPro" id="IPR029044">
    <property type="entry name" value="Nucleotide-diphossugar_trans"/>
</dbReference>
<accession>C2EM19</accession>
<dbReference type="RefSeq" id="WP_007125246.1">
    <property type="nucleotide sequence ID" value="NZ_GG693253.1"/>
</dbReference>
<dbReference type="CDD" id="cd02508">
    <property type="entry name" value="ADP_Glucose_PP"/>
    <property type="match status" value="1"/>
</dbReference>
<evidence type="ECO:0000256" key="2">
    <source>
        <dbReference type="ARBA" id="ARBA00022600"/>
    </source>
</evidence>
<reference evidence="10 11" key="1">
    <citation type="submission" date="2009-01" db="EMBL/GenBank/DDBJ databases">
        <authorList>
            <person name="Qin X."/>
            <person name="Bachman B."/>
            <person name="Battles P."/>
            <person name="Bell A."/>
            <person name="Bess C."/>
            <person name="Bickham C."/>
            <person name="Chaboub L."/>
            <person name="Chen D."/>
            <person name="Coyle M."/>
            <person name="Deiros D.R."/>
            <person name="Dinh H."/>
            <person name="Forbes L."/>
            <person name="Fowler G."/>
            <person name="Francisco L."/>
            <person name="Fu Q."/>
            <person name="Gubbala S."/>
            <person name="Hale W."/>
            <person name="Han Y."/>
            <person name="Hemphill L."/>
            <person name="Highlander S.K."/>
            <person name="Hirani K."/>
            <person name="Hogues M."/>
            <person name="Jackson L."/>
            <person name="Jakkamsetti A."/>
            <person name="Javaid M."/>
            <person name="Jiang H."/>
            <person name="Korchina V."/>
            <person name="Kovar C."/>
            <person name="Lara F."/>
            <person name="Lee S."/>
            <person name="Mata R."/>
            <person name="Mathew T."/>
            <person name="Moen C."/>
            <person name="Morales K."/>
            <person name="Munidasa M."/>
            <person name="Nazareth L."/>
            <person name="Ngo R."/>
            <person name="Nguyen L."/>
            <person name="Okwuonu G."/>
            <person name="Ongeri F."/>
            <person name="Patil S."/>
            <person name="Petrosino J."/>
            <person name="Pham C."/>
            <person name="Pham P."/>
            <person name="Pu L.-L."/>
            <person name="Puazo M."/>
            <person name="Raj R."/>
            <person name="Reid J."/>
            <person name="Rouhana J."/>
            <person name="Saada N."/>
            <person name="Shang Y."/>
            <person name="Simmons D."/>
            <person name="Thornton R."/>
            <person name="Warren J."/>
            <person name="Weissenberger G."/>
            <person name="Zhang J."/>
            <person name="Zhang L."/>
            <person name="Zhou C."/>
            <person name="Zhu D."/>
            <person name="Muzny D."/>
            <person name="Worley K."/>
            <person name="Gibbs R."/>
        </authorList>
    </citation>
    <scope>NUCLEOTIDE SEQUENCE [LARGE SCALE GENOMIC DNA]</scope>
    <source>
        <strain evidence="10 11">DSM 16047</strain>
    </source>
</reference>
<dbReference type="STRING" id="525365.HMPREF0548_0715"/>
<keyword evidence="3 10" id="KW-0808">Transferase</keyword>
<comment type="similarity">
    <text evidence="1">Belongs to the bacterial/plant glucose-1-phosphate adenylyltransferase family.</text>
</comment>
<dbReference type="EMBL" id="ACGU01000036">
    <property type="protein sequence ID" value="EEJ72479.1"/>
    <property type="molecule type" value="Genomic_DNA"/>
</dbReference>
<dbReference type="UniPathway" id="UPA00164"/>
<dbReference type="GO" id="GO:0008878">
    <property type="term" value="F:glucose-1-phosphate adenylyltransferase activity"/>
    <property type="evidence" value="ECO:0007669"/>
    <property type="project" value="UniProtKB-EC"/>
</dbReference>
<feature type="non-terminal residue" evidence="10">
    <location>
        <position position="224"/>
    </location>
</feature>
<evidence type="ECO:0000256" key="8">
    <source>
        <dbReference type="ARBA" id="ARBA00023277"/>
    </source>
</evidence>
<protein>
    <submittedName>
        <fullName evidence="10">Nucleotidyl transferase</fullName>
        <ecNumber evidence="10">2.7.7.27</ecNumber>
    </submittedName>
</protein>
<evidence type="ECO:0000256" key="5">
    <source>
        <dbReference type="ARBA" id="ARBA00022741"/>
    </source>
</evidence>
<evidence type="ECO:0000259" key="9">
    <source>
        <dbReference type="Pfam" id="PF00483"/>
    </source>
</evidence>
<dbReference type="PROSITE" id="PS00808">
    <property type="entry name" value="ADP_GLC_PYROPHOSPH_1"/>
    <property type="match status" value="1"/>
</dbReference>
<dbReference type="Proteomes" id="UP000005583">
    <property type="component" value="Unassembled WGS sequence"/>
</dbReference>
<feature type="domain" description="Nucleotidyl transferase" evidence="9">
    <location>
        <begin position="7"/>
        <end position="218"/>
    </location>
</feature>
<name>C2EM19_9LACO</name>
<dbReference type="InterPro" id="IPR005836">
    <property type="entry name" value="ADP_Glu_pyroP_CS"/>
</dbReference>
<dbReference type="EC" id="2.7.7.27" evidence="10"/>
<dbReference type="eggNOG" id="COG0448">
    <property type="taxonomic scope" value="Bacteria"/>
</dbReference>
<dbReference type="InterPro" id="IPR005835">
    <property type="entry name" value="NTP_transferase_dom"/>
</dbReference>
<dbReference type="Gene3D" id="3.90.550.10">
    <property type="entry name" value="Spore Coat Polysaccharide Biosynthesis Protein SpsA, Chain A"/>
    <property type="match status" value="1"/>
</dbReference>
<gene>
    <name evidence="10" type="ORF">HMPREF0548_0715</name>
</gene>
<evidence type="ECO:0000256" key="4">
    <source>
        <dbReference type="ARBA" id="ARBA00022695"/>
    </source>
</evidence>
<dbReference type="AlphaFoldDB" id="C2EM19"/>
<dbReference type="GO" id="GO:0005524">
    <property type="term" value="F:ATP binding"/>
    <property type="evidence" value="ECO:0007669"/>
    <property type="project" value="UniProtKB-KW"/>
</dbReference>
<dbReference type="PROSITE" id="PS00810">
    <property type="entry name" value="ADP_GLC_PYROPHOSPH_3"/>
    <property type="match status" value="1"/>
</dbReference>
<keyword evidence="7" id="KW-0320">Glycogen biosynthesis</keyword>
<proteinExistence type="inferred from homology"/>
<evidence type="ECO:0000256" key="6">
    <source>
        <dbReference type="ARBA" id="ARBA00022840"/>
    </source>
</evidence>
<keyword evidence="8" id="KW-0119">Carbohydrate metabolism</keyword>
<keyword evidence="6" id="KW-0067">ATP-binding</keyword>
<evidence type="ECO:0000256" key="7">
    <source>
        <dbReference type="ARBA" id="ARBA00023056"/>
    </source>
</evidence>
<keyword evidence="4 10" id="KW-0548">Nucleotidyltransferase</keyword>